<dbReference type="InterPro" id="IPR029061">
    <property type="entry name" value="THDP-binding"/>
</dbReference>
<feature type="domain" description="Thiamine pyrophosphate enzyme N-terminal TPP-binding" evidence="7">
    <location>
        <begin position="11"/>
        <end position="127"/>
    </location>
</feature>
<dbReference type="Gene3D" id="3.40.50.970">
    <property type="match status" value="2"/>
</dbReference>
<dbReference type="PANTHER" id="PTHR42916:SF1">
    <property type="entry name" value="PROTEIN PHYLLO, CHLOROPLASTIC"/>
    <property type="match status" value="1"/>
</dbReference>
<accession>A0A7Y9ZHH2</accession>
<dbReference type="PIRSF" id="PIRSF004983">
    <property type="entry name" value="MenD"/>
    <property type="match status" value="1"/>
</dbReference>
<keyword evidence="3 6" id="KW-0460">Magnesium</keyword>
<dbReference type="NCBIfam" id="TIGR00173">
    <property type="entry name" value="menD"/>
    <property type="match status" value="1"/>
</dbReference>
<comment type="cofactor">
    <cofactor evidence="6">
        <name>thiamine diphosphate</name>
        <dbReference type="ChEBI" id="CHEBI:58937"/>
    </cofactor>
    <text evidence="6">Binds 1 thiamine pyrophosphate per subunit.</text>
</comment>
<evidence type="ECO:0000259" key="7">
    <source>
        <dbReference type="Pfam" id="PF02776"/>
    </source>
</evidence>
<dbReference type="GO" id="GO:0009234">
    <property type="term" value="P:menaquinone biosynthetic process"/>
    <property type="evidence" value="ECO:0007669"/>
    <property type="project" value="UniProtKB-UniRule"/>
</dbReference>
<comment type="cofactor">
    <cofactor evidence="6">
        <name>Mg(2+)</name>
        <dbReference type="ChEBI" id="CHEBI:18420"/>
    </cofactor>
    <cofactor evidence="6">
        <name>Mn(2+)</name>
        <dbReference type="ChEBI" id="CHEBI:29035"/>
    </cofactor>
</comment>
<dbReference type="UniPathway" id="UPA00079"/>
<comment type="pathway">
    <text evidence="6">Quinol/quinone metabolism; 1,4-dihydroxy-2-naphthoate biosynthesis; 1,4-dihydroxy-2-naphthoate from chorismate: step 2/7.</text>
</comment>
<evidence type="ECO:0000313" key="8">
    <source>
        <dbReference type="EMBL" id="NYI45552.1"/>
    </source>
</evidence>
<dbReference type="GO" id="GO:0000287">
    <property type="term" value="F:magnesium ion binding"/>
    <property type="evidence" value="ECO:0007669"/>
    <property type="project" value="UniProtKB-UniRule"/>
</dbReference>
<dbReference type="EMBL" id="JACBZM010000001">
    <property type="protein sequence ID" value="NYI45552.1"/>
    <property type="molecule type" value="Genomic_DNA"/>
</dbReference>
<comment type="caution">
    <text evidence="8">The sequence shown here is derived from an EMBL/GenBank/DDBJ whole genome shotgun (WGS) entry which is preliminary data.</text>
</comment>
<dbReference type="EC" id="2.2.1.9" evidence="6"/>
<dbReference type="GO" id="GO:0030145">
    <property type="term" value="F:manganese ion binding"/>
    <property type="evidence" value="ECO:0007669"/>
    <property type="project" value="UniProtKB-UniRule"/>
</dbReference>
<dbReference type="GO" id="GO:0070204">
    <property type="term" value="F:2-succinyl-5-enolpyruvyl-6-hydroxy-3-cyclohexene-1-carboxylic-acid synthase activity"/>
    <property type="evidence" value="ECO:0007669"/>
    <property type="project" value="UniProtKB-UniRule"/>
</dbReference>
<comment type="function">
    <text evidence="6">Catalyzes the thiamine diphosphate-dependent decarboxylation of 2-oxoglutarate and the subsequent addition of the resulting succinic semialdehyde-thiamine pyrophosphate anion to isochorismate to yield 2-succinyl-5-enolpyruvyl-6-hydroxy-3-cyclohexene-1-carboxylate (SEPHCHC).</text>
</comment>
<dbReference type="Proteomes" id="UP000562045">
    <property type="component" value="Unassembled WGS sequence"/>
</dbReference>
<dbReference type="Gene3D" id="3.40.50.1220">
    <property type="entry name" value="TPP-binding domain"/>
    <property type="match status" value="1"/>
</dbReference>
<protein>
    <recommendedName>
        <fullName evidence="6">2-succinyl-5-enolpyruvyl-6-hydroxy-3-cyclohexene-1-carboxylate synthase</fullName>
        <shortName evidence="6">SEPHCHC synthase</shortName>
        <ecNumber evidence="6">2.2.1.9</ecNumber>
    </recommendedName>
    <alternativeName>
        <fullName evidence="6">Menaquinone biosynthesis protein MenD</fullName>
    </alternativeName>
</protein>
<keyword evidence="5 6" id="KW-0464">Manganese</keyword>
<evidence type="ECO:0000256" key="5">
    <source>
        <dbReference type="ARBA" id="ARBA00023211"/>
    </source>
</evidence>
<keyword evidence="1 6" id="KW-0808">Transferase</keyword>
<dbReference type="Pfam" id="PF02776">
    <property type="entry name" value="TPP_enzyme_N"/>
    <property type="match status" value="1"/>
</dbReference>
<evidence type="ECO:0000256" key="1">
    <source>
        <dbReference type="ARBA" id="ARBA00022679"/>
    </source>
</evidence>
<dbReference type="InterPro" id="IPR004433">
    <property type="entry name" value="MenaQ_synth_MenD"/>
</dbReference>
<evidence type="ECO:0000313" key="9">
    <source>
        <dbReference type="Proteomes" id="UP000562045"/>
    </source>
</evidence>
<keyword evidence="2 6" id="KW-0479">Metal-binding</keyword>
<evidence type="ECO:0000256" key="4">
    <source>
        <dbReference type="ARBA" id="ARBA00023052"/>
    </source>
</evidence>
<comment type="pathway">
    <text evidence="6">Quinol/quinone metabolism; menaquinone biosynthesis.</text>
</comment>
<comment type="catalytic activity">
    <reaction evidence="6">
        <text>isochorismate + 2-oxoglutarate + H(+) = 5-enolpyruvoyl-6-hydroxy-2-succinyl-cyclohex-3-ene-1-carboxylate + CO2</text>
        <dbReference type="Rhea" id="RHEA:25593"/>
        <dbReference type="ChEBI" id="CHEBI:15378"/>
        <dbReference type="ChEBI" id="CHEBI:16526"/>
        <dbReference type="ChEBI" id="CHEBI:16810"/>
        <dbReference type="ChEBI" id="CHEBI:29780"/>
        <dbReference type="ChEBI" id="CHEBI:58818"/>
        <dbReference type="EC" id="2.2.1.9"/>
    </reaction>
</comment>
<name>A0A7Y9ZHH2_9ACTN</name>
<dbReference type="GO" id="GO:0030976">
    <property type="term" value="F:thiamine pyrophosphate binding"/>
    <property type="evidence" value="ECO:0007669"/>
    <property type="project" value="UniProtKB-UniRule"/>
</dbReference>
<dbReference type="CDD" id="cd02009">
    <property type="entry name" value="TPP_SHCHC_synthase"/>
    <property type="match status" value="1"/>
</dbReference>
<dbReference type="HAMAP" id="MF_01659">
    <property type="entry name" value="MenD"/>
    <property type="match status" value="1"/>
</dbReference>
<evidence type="ECO:0000256" key="2">
    <source>
        <dbReference type="ARBA" id="ARBA00022723"/>
    </source>
</evidence>
<dbReference type="PANTHER" id="PTHR42916">
    <property type="entry name" value="2-SUCCINYL-5-ENOLPYRUVYL-6-HYDROXY-3-CYCLOHEXENE-1-CARBOXYLATE SYNTHASE"/>
    <property type="match status" value="1"/>
</dbReference>
<gene>
    <name evidence="6" type="primary">menD</name>
    <name evidence="8" type="ORF">BJ993_002632</name>
</gene>
<dbReference type="RefSeq" id="WP_179649161.1">
    <property type="nucleotide sequence ID" value="NZ_JACBZM010000001.1"/>
</dbReference>
<comment type="similarity">
    <text evidence="6">Belongs to the TPP enzyme family. MenD subfamily.</text>
</comment>
<dbReference type="AlphaFoldDB" id="A0A7Y9ZHH2"/>
<reference evidence="8 9" key="1">
    <citation type="submission" date="2020-07" db="EMBL/GenBank/DDBJ databases">
        <title>Sequencing the genomes of 1000 actinobacteria strains.</title>
        <authorList>
            <person name="Klenk H.-P."/>
        </authorList>
    </citation>
    <scope>NUCLEOTIDE SEQUENCE [LARGE SCALE GENOMIC DNA]</scope>
    <source>
        <strain evidence="8 9">DSM 15131</strain>
    </source>
</reference>
<keyword evidence="6" id="KW-0474">Menaquinone biosynthesis</keyword>
<dbReference type="SUPFAM" id="SSF52518">
    <property type="entry name" value="Thiamin diphosphate-binding fold (THDP-binding)"/>
    <property type="match status" value="2"/>
</dbReference>
<dbReference type="InterPro" id="IPR012001">
    <property type="entry name" value="Thiamin_PyroP_enz_TPP-bd_dom"/>
</dbReference>
<sequence length="541" mass="56204">MSTDADSAAALAEACVAWLARAGVTDVVLAPGSRNAPLLLALWSAAPAGGPRLHTRIDERTAGFLALGLTKSGARAAVVTTSGTAVANLHPAVLEAVHSGIDLVVVSADRPARLRGTGANQTTDQVGIFSPFVTTHDLASVAALDAVPVTAAGPLHLNLQLDAPLVPAAPVGHATTEFVVETADSRQEWLVNGEPADLQKGPRTVVVAGDDAGPRARQLAEAAGWPLLAEPSSGARTGDHALRTYRLLLGTDLGARVERVVVLGRPSLSRPVTRLLEREDVEVLVVPCPGVWPPAPPGSTAIGAPRWVGDGPDDPAWLDEWRTADRALARRVDRFLAEQPALTPYDVAAATHAALPAGGLLVVGASSPIRDLDLVARPTPVGSRRKVIANRGLAGIDGTISTAVGAALGRQGSTRNLALMGDLTFLHDQTALVLGPDEPRPDLTIVVPNDDGGAIFSMLEQGAPEHAASFERLFGTPHGTDLASLCAAARVPHLRVTSRPELEQALASPNGGIEVVEAVVGRADRRQLDARIRSFATDPEE</sequence>
<comment type="subunit">
    <text evidence="6">Homodimer.</text>
</comment>
<evidence type="ECO:0000256" key="3">
    <source>
        <dbReference type="ARBA" id="ARBA00022842"/>
    </source>
</evidence>
<dbReference type="UniPathway" id="UPA01057">
    <property type="reaction ID" value="UER00164"/>
</dbReference>
<keyword evidence="4 6" id="KW-0786">Thiamine pyrophosphate</keyword>
<proteinExistence type="inferred from homology"/>
<organism evidence="8 9">
    <name type="scientific">Nocardioides aromaticivorans</name>
    <dbReference type="NCBI Taxonomy" id="200618"/>
    <lineage>
        <taxon>Bacteria</taxon>
        <taxon>Bacillati</taxon>
        <taxon>Actinomycetota</taxon>
        <taxon>Actinomycetes</taxon>
        <taxon>Propionibacteriales</taxon>
        <taxon>Nocardioidaceae</taxon>
        <taxon>Nocardioides</taxon>
    </lineage>
</organism>
<evidence type="ECO:0000256" key="6">
    <source>
        <dbReference type="HAMAP-Rule" id="MF_01659"/>
    </source>
</evidence>